<proteinExistence type="predicted"/>
<keyword evidence="1" id="KW-1133">Transmembrane helix</keyword>
<name>E6UJF1_RUMA7</name>
<dbReference type="AlphaFoldDB" id="E6UJF1"/>
<gene>
    <name evidence="2" type="ordered locus">Rumal_3335</name>
</gene>
<dbReference type="Proteomes" id="UP000006919">
    <property type="component" value="Plasmid pRUMAL01"/>
</dbReference>
<keyword evidence="1" id="KW-0472">Membrane</keyword>
<evidence type="ECO:0000256" key="1">
    <source>
        <dbReference type="SAM" id="Phobius"/>
    </source>
</evidence>
<evidence type="ECO:0000313" key="2">
    <source>
        <dbReference type="EMBL" id="ADU23797.1"/>
    </source>
</evidence>
<sequence length="77" mass="9068">MTYWFLFCICILFFILVFLFISIYLLICKIRIMIKGQPKSFKQPAKFVPKLDLEVQQVQPSVDNSSATKRGDFKIMK</sequence>
<organism evidence="2 3">
    <name type="scientific">Ruminococcus albus (strain ATCC 27210 / DSM 20455 / JCM 14654 / NCDO 2250 / 7)</name>
    <dbReference type="NCBI Taxonomy" id="697329"/>
    <lineage>
        <taxon>Bacteria</taxon>
        <taxon>Bacillati</taxon>
        <taxon>Bacillota</taxon>
        <taxon>Clostridia</taxon>
        <taxon>Eubacteriales</taxon>
        <taxon>Oscillospiraceae</taxon>
        <taxon>Ruminococcus</taxon>
    </lineage>
</organism>
<geneLocation type="plasmid" evidence="2 3">
    <name>pRUMAL01</name>
</geneLocation>
<keyword evidence="1" id="KW-0812">Transmembrane</keyword>
<dbReference type="EMBL" id="CP002404">
    <property type="protein sequence ID" value="ADU23797.1"/>
    <property type="molecule type" value="Genomic_DNA"/>
</dbReference>
<protein>
    <submittedName>
        <fullName evidence="2">Uncharacterized protein</fullName>
    </submittedName>
</protein>
<feature type="transmembrane region" description="Helical" evidence="1">
    <location>
        <begin position="6"/>
        <end position="27"/>
    </location>
</feature>
<reference evidence="3" key="1">
    <citation type="journal article" date="2011" name="J. Bacteriol.">
        <title>Complete genome of the cellulolytic ruminal bacterium Ruminococcus albus 7.</title>
        <authorList>
            <person name="Suen G."/>
            <person name="Stevenson D.M."/>
            <person name="Bruce D.C."/>
            <person name="Chertkov O."/>
            <person name="Copeland A."/>
            <person name="Cheng J.F."/>
            <person name="Detter C."/>
            <person name="Detter J.C."/>
            <person name="Goodwin L.A."/>
            <person name="Han C.S."/>
            <person name="Hauser L.J."/>
            <person name="Ivanova N.N."/>
            <person name="Kyrpides N.C."/>
            <person name="Land M.L."/>
            <person name="Lapidus A."/>
            <person name="Lucas S."/>
            <person name="Ovchinnikova G."/>
            <person name="Pitluck S."/>
            <person name="Tapia R."/>
            <person name="Woyke T."/>
            <person name="Boyum J."/>
            <person name="Mead D."/>
            <person name="Weimer P.J."/>
        </authorList>
    </citation>
    <scope>NUCLEOTIDE SEQUENCE [LARGE SCALE GENOMIC DNA]</scope>
    <source>
        <strain evidence="3">ATCC 27210 / DSM 20455 / JCM 14654 / NCDO 2250 / 7</strain>
        <plasmid evidence="3">pRUMAL01</plasmid>
    </source>
</reference>
<dbReference type="HOGENOM" id="CLU_2635869_0_0_9"/>
<accession>E6UJF1</accession>
<dbReference type="KEGG" id="ral:Rumal_3335"/>
<keyword evidence="2" id="KW-0614">Plasmid</keyword>
<evidence type="ECO:0000313" key="3">
    <source>
        <dbReference type="Proteomes" id="UP000006919"/>
    </source>
</evidence>